<gene>
    <name evidence="4" type="ORF">MPAN_004170</name>
</gene>
<dbReference type="KEGG" id="manr:MPAN_004170"/>
<dbReference type="PIRSF" id="PIRSF006615">
    <property type="entry name" value="Zn_crbxpep_Taq"/>
    <property type="match status" value="1"/>
</dbReference>
<evidence type="ECO:0000313" key="4">
    <source>
        <dbReference type="EMBL" id="BCR35524.1"/>
    </source>
</evidence>
<comment type="function">
    <text evidence="1">Broad specificity carboxypetidase that releases amino acids sequentially from the C-terminus, including neutral, aromatic, polar and basic residues.</text>
</comment>
<dbReference type="InterPro" id="IPR001333">
    <property type="entry name" value="Peptidase_M32_Taq"/>
</dbReference>
<keyword evidence="1" id="KW-0645">Protease</keyword>
<evidence type="ECO:0000256" key="2">
    <source>
        <dbReference type="PIRSR" id="PIRSR006615-1"/>
    </source>
</evidence>
<keyword evidence="2" id="KW-0862">Zinc</keyword>
<comment type="similarity">
    <text evidence="1">Belongs to the peptidase M32 family.</text>
</comment>
<dbReference type="PANTHER" id="PTHR34217">
    <property type="entry name" value="METAL-DEPENDENT CARBOXYPEPTIDASE"/>
    <property type="match status" value="1"/>
</dbReference>
<feature type="binding site" evidence="2">
    <location>
        <position position="295"/>
    </location>
    <ligand>
        <name>Zn(2+)</name>
        <dbReference type="ChEBI" id="CHEBI:29105"/>
        <note>catalytic</note>
    </ligand>
</feature>
<dbReference type="GO" id="GO:0006508">
    <property type="term" value="P:proteolysis"/>
    <property type="evidence" value="ECO:0007669"/>
    <property type="project" value="UniProtKB-UniRule"/>
</dbReference>
<keyword evidence="1" id="KW-0482">Metalloprotease</keyword>
<feature type="binding site" evidence="2">
    <location>
        <position position="269"/>
    </location>
    <ligand>
        <name>Zn(2+)</name>
        <dbReference type="ChEBI" id="CHEBI:29105"/>
        <note>catalytic</note>
    </ligand>
</feature>
<dbReference type="RefSeq" id="WP_176239966.1">
    <property type="nucleotide sequence ID" value="NZ_AP024412.1"/>
</dbReference>
<sequence>MENYINIYKETRKKIKAYGYMMWLMSWDRETEAPKASLAYSSKQFGVIQEELYKIESDPKFVEAIEKLYENLNELDDQDFKVEIKHAYKELRMIKKVPKDEYLAYGKLIQKGSHIWAEAKENNDFEAYRPTLEEIVAFNQKLVKYLETDELKGYDVLLDMYEEGFGVKEYDLFFNTVKEELAPFVLEVTSHKDRFSRKLTKGIFPIAGQKEFGNYLMEVFNYDQTKGVLKESAHPFTSGTSSVDTRITTHYHEDNLLSSVFSTIHEMGHAIYELQCDEKYDDTMLHGGTSLGIHESESRMFENMIGRSYAFWKVHYPKLLEIFPKQLKNITLEEFYKFMNRAERSLIRIEADELTYSLHVLVRYEIEKQLISGKLKVKDLPKRWNSLMSKYVGKRPKTDKEGVLQDIHWSGGSFGYFPTYALGSAYAAQIYQAMNKDINVEEVVLNNDIKQINAWLKEHVHKFGQSKTPKEILQIATHEDFDPSYYVDYLKRKFS</sequence>
<evidence type="ECO:0000256" key="3">
    <source>
        <dbReference type="PIRSR" id="PIRSR006615-2"/>
    </source>
</evidence>
<proteinExistence type="inferred from homology"/>
<dbReference type="SUPFAM" id="SSF55486">
    <property type="entry name" value="Metalloproteases ('zincins'), catalytic domain"/>
    <property type="match status" value="1"/>
</dbReference>
<dbReference type="Gene3D" id="1.10.1370.30">
    <property type="match status" value="1"/>
</dbReference>
<dbReference type="PROSITE" id="PS52034">
    <property type="entry name" value="PEPTIDASE_M32"/>
    <property type="match status" value="1"/>
</dbReference>
<keyword evidence="1 4" id="KW-0121">Carboxypeptidase</keyword>
<dbReference type="PANTHER" id="PTHR34217:SF1">
    <property type="entry name" value="CARBOXYPEPTIDASE 1"/>
    <property type="match status" value="1"/>
</dbReference>
<dbReference type="GO" id="GO:0046872">
    <property type="term" value="F:metal ion binding"/>
    <property type="evidence" value="ECO:0007669"/>
    <property type="project" value="UniProtKB-KW"/>
</dbReference>
<comment type="cofactor">
    <cofactor evidence="2">
        <name>Zn(2+)</name>
        <dbReference type="ChEBI" id="CHEBI:29105"/>
    </cofactor>
    <text evidence="2">Binds 1 zinc ion per subunit.</text>
</comment>
<comment type="catalytic activity">
    <reaction evidence="1">
        <text>Release of a C-terminal amino acid with broad specificity, except for -Pro.</text>
        <dbReference type="EC" id="3.4.17.19"/>
    </reaction>
</comment>
<dbReference type="CDD" id="cd06460">
    <property type="entry name" value="M32_Taq"/>
    <property type="match status" value="1"/>
</dbReference>
<evidence type="ECO:0000313" key="5">
    <source>
        <dbReference type="Proteomes" id="UP000620133"/>
    </source>
</evidence>
<feature type="active site" description="Proton donor/acceptor" evidence="3">
    <location>
        <position position="266"/>
    </location>
</feature>
<dbReference type="EC" id="3.4.17.19" evidence="1"/>
<organism evidence="4 5">
    <name type="scientific">Mariniplasma anaerobium</name>
    <dbReference type="NCBI Taxonomy" id="2735436"/>
    <lineage>
        <taxon>Bacteria</taxon>
        <taxon>Bacillati</taxon>
        <taxon>Mycoplasmatota</taxon>
        <taxon>Mollicutes</taxon>
        <taxon>Acholeplasmatales</taxon>
        <taxon>Acholeplasmataceae</taxon>
        <taxon>Mariniplasma</taxon>
    </lineage>
</organism>
<keyword evidence="1 2" id="KW-0479">Metal-binding</keyword>
<dbReference type="GO" id="GO:0004181">
    <property type="term" value="F:metallocarboxypeptidase activity"/>
    <property type="evidence" value="ECO:0007669"/>
    <property type="project" value="UniProtKB-UniRule"/>
</dbReference>
<protein>
    <recommendedName>
        <fullName evidence="1">Metal-dependent carboxypeptidase</fullName>
        <ecNumber evidence="1">3.4.17.19</ecNumber>
    </recommendedName>
</protein>
<dbReference type="Pfam" id="PF02074">
    <property type="entry name" value="Peptidase_M32"/>
    <property type="match status" value="1"/>
</dbReference>
<dbReference type="PRINTS" id="PR00998">
    <property type="entry name" value="CRBOXYPTASET"/>
</dbReference>
<dbReference type="EMBL" id="AP024412">
    <property type="protein sequence ID" value="BCR35524.1"/>
    <property type="molecule type" value="Genomic_DNA"/>
</dbReference>
<feature type="binding site" evidence="2">
    <location>
        <position position="265"/>
    </location>
    <ligand>
        <name>Zn(2+)</name>
        <dbReference type="ChEBI" id="CHEBI:29105"/>
        <note>catalytic</note>
    </ligand>
</feature>
<dbReference type="Proteomes" id="UP000620133">
    <property type="component" value="Chromosome"/>
</dbReference>
<reference evidence="4" key="1">
    <citation type="submission" date="2021-01" db="EMBL/GenBank/DDBJ databases">
        <title>Draft genome sequence of Acholeplasmataceae bacterium strain Mahy22.</title>
        <authorList>
            <person name="Watanabe M."/>
            <person name="Kojima H."/>
            <person name="Fukui M."/>
        </authorList>
    </citation>
    <scope>NUCLEOTIDE SEQUENCE</scope>
    <source>
        <strain evidence="4">Mahy22</strain>
    </source>
</reference>
<keyword evidence="5" id="KW-1185">Reference proteome</keyword>
<keyword evidence="1" id="KW-0378">Hydrolase</keyword>
<accession>A0A7U9TJ54</accession>
<evidence type="ECO:0000256" key="1">
    <source>
        <dbReference type="PIRNR" id="PIRNR006615"/>
    </source>
</evidence>
<dbReference type="AlphaFoldDB" id="A0A7U9TJ54"/>
<name>A0A7U9TJ54_9MOLU</name>